<organism evidence="2 3">
    <name type="scientific">Lysobacter dokdonensis DS-58</name>
    <dbReference type="NCBI Taxonomy" id="1300345"/>
    <lineage>
        <taxon>Bacteria</taxon>
        <taxon>Pseudomonadati</taxon>
        <taxon>Pseudomonadota</taxon>
        <taxon>Gammaproteobacteria</taxon>
        <taxon>Lysobacterales</taxon>
        <taxon>Lysobacteraceae</taxon>
        <taxon>Noviluteimonas</taxon>
    </lineage>
</organism>
<evidence type="ECO:0000313" key="3">
    <source>
        <dbReference type="Proteomes" id="UP000030518"/>
    </source>
</evidence>
<dbReference type="Proteomes" id="UP000030518">
    <property type="component" value="Unassembled WGS sequence"/>
</dbReference>
<keyword evidence="1" id="KW-0732">Signal</keyword>
<keyword evidence="3" id="KW-1185">Reference proteome</keyword>
<evidence type="ECO:0000313" key="2">
    <source>
        <dbReference type="EMBL" id="KGQ18176.1"/>
    </source>
</evidence>
<name>A0A0A2WDA5_9GAMM</name>
<feature type="chain" id="PRO_5002007143" evidence="1">
    <location>
        <begin position="31"/>
        <end position="128"/>
    </location>
</feature>
<feature type="signal peptide" evidence="1">
    <location>
        <begin position="1"/>
        <end position="30"/>
    </location>
</feature>
<comment type="caution">
    <text evidence="2">The sequence shown here is derived from an EMBL/GenBank/DDBJ whole genome shotgun (WGS) entry which is preliminary data.</text>
</comment>
<dbReference type="RefSeq" id="WP_202594052.1">
    <property type="nucleotide sequence ID" value="NZ_JRKJ01000021.1"/>
</dbReference>
<proteinExistence type="predicted"/>
<dbReference type="STRING" id="1300345.LF41_1530"/>
<evidence type="ECO:0000256" key="1">
    <source>
        <dbReference type="SAM" id="SignalP"/>
    </source>
</evidence>
<sequence>MHIQRKARTRMRRDAFALVFFAAASPAALAQQANATFATPVDNAALDAQRGGDGTLVNTVDIDIDLDGTVDGNTAIDNVTGQNLIDGGSFANNAGIATVIQNSGNNVLIQNGMAVSVQFLGATTAAPP</sequence>
<dbReference type="PATRIC" id="fig|1300345.3.peg.2600"/>
<dbReference type="AlphaFoldDB" id="A0A0A2WDA5"/>
<accession>A0A0A2WDA5</accession>
<protein>
    <submittedName>
        <fullName evidence="2">Putative exported protein</fullName>
    </submittedName>
</protein>
<dbReference type="EMBL" id="JRKJ01000021">
    <property type="protein sequence ID" value="KGQ18176.1"/>
    <property type="molecule type" value="Genomic_DNA"/>
</dbReference>
<reference evidence="2 3" key="1">
    <citation type="submission" date="2014-09" db="EMBL/GenBank/DDBJ databases">
        <title>Genome sequences of Lysobacter dokdonensis DS-58.</title>
        <authorList>
            <person name="Kim J.F."/>
            <person name="Kwak M.-J."/>
        </authorList>
    </citation>
    <scope>NUCLEOTIDE SEQUENCE [LARGE SCALE GENOMIC DNA]</scope>
    <source>
        <strain evidence="2 3">DS-58</strain>
    </source>
</reference>
<gene>
    <name evidence="2" type="ORF">LF41_1530</name>
</gene>